<dbReference type="eggNOG" id="ENOG5034BA1">
    <property type="taxonomic scope" value="Bacteria"/>
</dbReference>
<dbReference type="EMBL" id="AMRA01000104">
    <property type="protein sequence ID" value="EKF22118.1"/>
    <property type="molecule type" value="Genomic_DNA"/>
</dbReference>
<organism evidence="1 2">
    <name type="scientific">Mycolicibacterium hassiacum (strain DSM 44199 / CIP 105218 / JCM 12690 / 3849)</name>
    <name type="common">Mycobacterium hassiacum</name>
    <dbReference type="NCBI Taxonomy" id="1122247"/>
    <lineage>
        <taxon>Bacteria</taxon>
        <taxon>Bacillati</taxon>
        <taxon>Actinomycetota</taxon>
        <taxon>Actinomycetes</taxon>
        <taxon>Mycobacteriales</taxon>
        <taxon>Mycobacteriaceae</taxon>
        <taxon>Mycolicibacterium</taxon>
    </lineage>
</organism>
<reference evidence="1 2" key="1">
    <citation type="journal article" date="2012" name="J. Bacteriol.">
        <title>Genome sequence of Mycobacterium hassiacum DSM 44199, a rare source of heat-stable mycobacterial proteins.</title>
        <authorList>
            <person name="Tiago I."/>
            <person name="Maranha A."/>
            <person name="Mendes V."/>
            <person name="Alarico S."/>
            <person name="Moynihan P.J."/>
            <person name="Clarke A.J."/>
            <person name="Macedo-Ribeiro S."/>
            <person name="Pereira P.J."/>
            <person name="Empadinhas N."/>
        </authorList>
    </citation>
    <scope>NUCLEOTIDE SEQUENCE [LARGE SCALE GENOMIC DNA]</scope>
    <source>
        <strain evidence="2">DSM 44199 / CIP 105218 / JCM 12690 / 3849</strain>
    </source>
</reference>
<proteinExistence type="predicted"/>
<accession>K5B7K7</accession>
<gene>
    <name evidence="1" type="ORF">C731_3865</name>
</gene>
<comment type="caution">
    <text evidence="1">The sequence shown here is derived from an EMBL/GenBank/DDBJ whole genome shotgun (WGS) entry which is preliminary data.</text>
</comment>
<dbReference type="PATRIC" id="fig|1122247.3.peg.3706"/>
<evidence type="ECO:0000313" key="2">
    <source>
        <dbReference type="Proteomes" id="UP000006265"/>
    </source>
</evidence>
<dbReference type="AlphaFoldDB" id="K5B7K7"/>
<sequence>MGVAVCVVAALSLAGFSGCHRSNRLTFYKPSLPPVFGARVTDGKLQLWTGTPCERVHHVTILFSPFTGDRLQLETPPDRATTVEYLTLGGPYPGGLTVTEALREDFDWRTKEKILLSVEPTEGAGSDQIELATIIAESPDHPEDTYYFPGFGWLNREQVAEQNRKTLLTMCTKDPVLEPGIPETFGARVTDGKLRIWTVTPCTESNGYSLRFRPPDPTYRDIWYEVWNSQDSPPVEIEHLTFGEEPEGMSTRRPLPDGFDWRTMQSVELGIHRPAYHREGVVDVAEVLAGSASHADDTYYFQGVGWLTPDEARDQEGRTFLSPCRR</sequence>
<evidence type="ECO:0000313" key="1">
    <source>
        <dbReference type="EMBL" id="EKF22118.1"/>
    </source>
</evidence>
<name>K5B7K7_MYCHD</name>
<keyword evidence="2" id="KW-1185">Reference proteome</keyword>
<protein>
    <submittedName>
        <fullName evidence="1">Uncharacterized protein</fullName>
    </submittedName>
</protein>
<dbReference type="Proteomes" id="UP000006265">
    <property type="component" value="Unassembled WGS sequence"/>
</dbReference>